<comment type="pathway">
    <text evidence="4">Amino-acid biosynthesis; D-alanine biosynthesis; D-alanine from L-alanine: step 1/1.</text>
</comment>
<dbReference type="InterPro" id="IPR029066">
    <property type="entry name" value="PLP-binding_barrel"/>
</dbReference>
<dbReference type="Pfam" id="PF01168">
    <property type="entry name" value="Ala_racemase_N"/>
    <property type="match status" value="1"/>
</dbReference>
<evidence type="ECO:0000256" key="1">
    <source>
        <dbReference type="ARBA" id="ARBA00001933"/>
    </source>
</evidence>
<dbReference type="Gene3D" id="3.20.20.10">
    <property type="entry name" value="Alanine racemase"/>
    <property type="match status" value="1"/>
</dbReference>
<evidence type="ECO:0000259" key="7">
    <source>
        <dbReference type="SMART" id="SM01005"/>
    </source>
</evidence>
<keyword evidence="3 4" id="KW-0413">Isomerase</keyword>
<keyword evidence="2 4" id="KW-0663">Pyridoxal phosphate</keyword>
<dbReference type="EMBL" id="JAJEQR010000007">
    <property type="protein sequence ID" value="MCC2230092.1"/>
    <property type="molecule type" value="Genomic_DNA"/>
</dbReference>
<feature type="binding site" evidence="4 6">
    <location>
        <position position="313"/>
    </location>
    <ligand>
        <name>substrate</name>
    </ligand>
</feature>
<dbReference type="PROSITE" id="PS00395">
    <property type="entry name" value="ALANINE_RACEMASE"/>
    <property type="match status" value="1"/>
</dbReference>
<feature type="modified residue" description="N6-(pyridoxal phosphate)lysine" evidence="4 5">
    <location>
        <position position="38"/>
    </location>
</feature>
<gene>
    <name evidence="8" type="primary">alr</name>
    <name evidence="8" type="ORF">LKD81_03625</name>
</gene>
<dbReference type="GO" id="GO:0005829">
    <property type="term" value="C:cytosol"/>
    <property type="evidence" value="ECO:0007669"/>
    <property type="project" value="TreeGrafter"/>
</dbReference>
<dbReference type="GO" id="GO:0030170">
    <property type="term" value="F:pyridoxal phosphate binding"/>
    <property type="evidence" value="ECO:0007669"/>
    <property type="project" value="UniProtKB-UniRule"/>
</dbReference>
<dbReference type="PRINTS" id="PR00992">
    <property type="entry name" value="ALARACEMASE"/>
</dbReference>
<dbReference type="SUPFAM" id="SSF51419">
    <property type="entry name" value="PLP-binding barrel"/>
    <property type="match status" value="1"/>
</dbReference>
<dbReference type="GO" id="GO:0008784">
    <property type="term" value="F:alanine racemase activity"/>
    <property type="evidence" value="ECO:0007669"/>
    <property type="project" value="UniProtKB-UniRule"/>
</dbReference>
<dbReference type="Gene3D" id="2.40.37.10">
    <property type="entry name" value="Lyase, Ornithine Decarboxylase, Chain A, domain 1"/>
    <property type="match status" value="1"/>
</dbReference>
<name>A0AAE3JES5_9FIRM</name>
<dbReference type="SUPFAM" id="SSF50621">
    <property type="entry name" value="Alanine racemase C-terminal domain-like"/>
    <property type="match status" value="1"/>
</dbReference>
<comment type="catalytic activity">
    <reaction evidence="4">
        <text>L-alanine = D-alanine</text>
        <dbReference type="Rhea" id="RHEA:20249"/>
        <dbReference type="ChEBI" id="CHEBI:57416"/>
        <dbReference type="ChEBI" id="CHEBI:57972"/>
        <dbReference type="EC" id="5.1.1.1"/>
    </reaction>
</comment>
<dbReference type="InterPro" id="IPR001608">
    <property type="entry name" value="Ala_racemase_N"/>
</dbReference>
<protein>
    <recommendedName>
        <fullName evidence="4">Alanine racemase</fullName>
        <ecNumber evidence="4">5.1.1.1</ecNumber>
    </recommendedName>
</protein>
<dbReference type="EC" id="5.1.1.1" evidence="4"/>
<dbReference type="GO" id="GO:0030632">
    <property type="term" value="P:D-alanine biosynthetic process"/>
    <property type="evidence" value="ECO:0007669"/>
    <property type="project" value="UniProtKB-UniRule"/>
</dbReference>
<dbReference type="Proteomes" id="UP001198182">
    <property type="component" value="Unassembled WGS sequence"/>
</dbReference>
<accession>A0AAE3JES5</accession>
<dbReference type="GO" id="GO:0009252">
    <property type="term" value="P:peptidoglycan biosynthetic process"/>
    <property type="evidence" value="ECO:0007669"/>
    <property type="project" value="TreeGrafter"/>
</dbReference>
<feature type="binding site" evidence="4 6">
    <location>
        <position position="135"/>
    </location>
    <ligand>
        <name>substrate</name>
    </ligand>
</feature>
<dbReference type="FunFam" id="3.20.20.10:FF:000002">
    <property type="entry name" value="Alanine racemase"/>
    <property type="match status" value="1"/>
</dbReference>
<feature type="active site" description="Proton acceptor; specific for L-alanine" evidence="4">
    <location>
        <position position="265"/>
    </location>
</feature>
<dbReference type="HAMAP" id="MF_01201">
    <property type="entry name" value="Ala_racemase"/>
    <property type="match status" value="1"/>
</dbReference>
<proteinExistence type="inferred from homology"/>
<comment type="caution">
    <text evidence="8">The sequence shown here is derived from an EMBL/GenBank/DDBJ whole genome shotgun (WGS) entry which is preliminary data.</text>
</comment>
<feature type="active site" description="Proton acceptor; specific for D-alanine" evidence="4">
    <location>
        <position position="38"/>
    </location>
</feature>
<dbReference type="Pfam" id="PF00842">
    <property type="entry name" value="Ala_racemase_C"/>
    <property type="match status" value="1"/>
</dbReference>
<evidence type="ECO:0000256" key="5">
    <source>
        <dbReference type="PIRSR" id="PIRSR600821-50"/>
    </source>
</evidence>
<dbReference type="PANTHER" id="PTHR30511:SF0">
    <property type="entry name" value="ALANINE RACEMASE, CATABOLIC-RELATED"/>
    <property type="match status" value="1"/>
</dbReference>
<keyword evidence="9" id="KW-1185">Reference proteome</keyword>
<feature type="domain" description="Alanine racemase C-terminal" evidence="7">
    <location>
        <begin position="244"/>
        <end position="372"/>
    </location>
</feature>
<dbReference type="InterPro" id="IPR020622">
    <property type="entry name" value="Ala_racemase_pyridoxalP-BS"/>
</dbReference>
<comment type="cofactor">
    <cofactor evidence="1 4 5">
        <name>pyridoxal 5'-phosphate</name>
        <dbReference type="ChEBI" id="CHEBI:597326"/>
    </cofactor>
</comment>
<sequence length="372" mass="41665">MKYCKRVTARVHLDAIRQNISNICRGIPQNTKVCAVVKADGYGHGATAIAQALDDTVDFFAVATVSEAVDLRAGAVKKPILILGYAWPEDYEELIEKDVRFTVFKEKDAKELSELGERMGKKALIHIKVDTGMNRIGFPVDDEAVETVRRIRTLPGVEVEGIFTHFARADEEDKTYAYEQLRLFQDFIRRVEKDADRIPIHHCANSAASMEMPEAFMDMVRLGIAMYGLYPSDEVSHEIELTPALELKSQVVYVKDVEMGEGISYNHTRILTEDKKVATIPVGYGDGYPRLLSNCGYVLIRGKKAPILGRICMDQMMVDVTGIPGVEEGDEVTLIGRDGDACIQVEDLSELCGIFNYEFVCGLERRIPRIYV</sequence>
<dbReference type="SMART" id="SM01005">
    <property type="entry name" value="Ala_racemase_C"/>
    <property type="match status" value="1"/>
</dbReference>
<comment type="function">
    <text evidence="4">Catalyzes the interconversion of L-alanine and D-alanine. May also act on other amino acids.</text>
</comment>
<dbReference type="PANTHER" id="PTHR30511">
    <property type="entry name" value="ALANINE RACEMASE"/>
    <property type="match status" value="1"/>
</dbReference>
<dbReference type="CDD" id="cd00430">
    <property type="entry name" value="PLPDE_III_AR"/>
    <property type="match status" value="1"/>
</dbReference>
<evidence type="ECO:0000256" key="2">
    <source>
        <dbReference type="ARBA" id="ARBA00022898"/>
    </source>
</evidence>
<dbReference type="RefSeq" id="WP_308452799.1">
    <property type="nucleotide sequence ID" value="NZ_JAJEQR010000007.1"/>
</dbReference>
<dbReference type="InterPro" id="IPR000821">
    <property type="entry name" value="Ala_racemase"/>
</dbReference>
<evidence type="ECO:0000256" key="6">
    <source>
        <dbReference type="PIRSR" id="PIRSR600821-52"/>
    </source>
</evidence>
<evidence type="ECO:0000256" key="3">
    <source>
        <dbReference type="ARBA" id="ARBA00023235"/>
    </source>
</evidence>
<evidence type="ECO:0000313" key="8">
    <source>
        <dbReference type="EMBL" id="MCC2230092.1"/>
    </source>
</evidence>
<evidence type="ECO:0000256" key="4">
    <source>
        <dbReference type="HAMAP-Rule" id="MF_01201"/>
    </source>
</evidence>
<dbReference type="InterPro" id="IPR011079">
    <property type="entry name" value="Ala_racemase_C"/>
</dbReference>
<dbReference type="InterPro" id="IPR009006">
    <property type="entry name" value="Ala_racemase/Decarboxylase_C"/>
</dbReference>
<organism evidence="8 9">
    <name type="scientific">Hominifimenecus microfluidus</name>
    <dbReference type="NCBI Taxonomy" id="2885348"/>
    <lineage>
        <taxon>Bacteria</taxon>
        <taxon>Bacillati</taxon>
        <taxon>Bacillota</taxon>
        <taxon>Clostridia</taxon>
        <taxon>Lachnospirales</taxon>
        <taxon>Lachnospiraceae</taxon>
        <taxon>Hominifimenecus</taxon>
    </lineage>
</organism>
<comment type="similarity">
    <text evidence="4">Belongs to the alanine racemase family.</text>
</comment>
<reference evidence="8" key="1">
    <citation type="submission" date="2021-10" db="EMBL/GenBank/DDBJ databases">
        <title>Anaerobic single-cell dispensing facilitates the cultivation of human gut bacteria.</title>
        <authorList>
            <person name="Afrizal A."/>
        </authorList>
    </citation>
    <scope>NUCLEOTIDE SEQUENCE</scope>
    <source>
        <strain evidence="8">CLA-AA-H215</strain>
    </source>
</reference>
<evidence type="ECO:0000313" key="9">
    <source>
        <dbReference type="Proteomes" id="UP001198182"/>
    </source>
</evidence>
<dbReference type="NCBIfam" id="TIGR00492">
    <property type="entry name" value="alr"/>
    <property type="match status" value="1"/>
</dbReference>
<dbReference type="AlphaFoldDB" id="A0AAE3JES5"/>